<evidence type="ECO:0000256" key="1">
    <source>
        <dbReference type="ARBA" id="ARBA00004196"/>
    </source>
</evidence>
<dbReference type="Proteomes" id="UP000638648">
    <property type="component" value="Unassembled WGS sequence"/>
</dbReference>
<dbReference type="GO" id="GO:0017004">
    <property type="term" value="P:cytochrome complex assembly"/>
    <property type="evidence" value="ECO:0007669"/>
    <property type="project" value="UniProtKB-KW"/>
</dbReference>
<dbReference type="CDD" id="cd02966">
    <property type="entry name" value="TlpA_like_family"/>
    <property type="match status" value="1"/>
</dbReference>
<evidence type="ECO:0000259" key="6">
    <source>
        <dbReference type="PROSITE" id="PS51352"/>
    </source>
</evidence>
<dbReference type="PROSITE" id="PS51352">
    <property type="entry name" value="THIOREDOXIN_2"/>
    <property type="match status" value="1"/>
</dbReference>
<keyword evidence="4" id="KW-1015">Disulfide bond</keyword>
<organism evidence="7 8">
    <name type="scientific">Actinopolymorpha pittospori</name>
    <dbReference type="NCBI Taxonomy" id="648752"/>
    <lineage>
        <taxon>Bacteria</taxon>
        <taxon>Bacillati</taxon>
        <taxon>Actinomycetota</taxon>
        <taxon>Actinomycetes</taxon>
        <taxon>Propionibacteriales</taxon>
        <taxon>Actinopolymorphaceae</taxon>
        <taxon>Actinopolymorpha</taxon>
    </lineage>
</organism>
<dbReference type="InterPro" id="IPR050553">
    <property type="entry name" value="Thioredoxin_ResA/DsbE_sf"/>
</dbReference>
<dbReference type="InterPro" id="IPR017937">
    <property type="entry name" value="Thioredoxin_CS"/>
</dbReference>
<dbReference type="GO" id="GO:0030313">
    <property type="term" value="C:cell envelope"/>
    <property type="evidence" value="ECO:0007669"/>
    <property type="project" value="UniProtKB-SubCell"/>
</dbReference>
<comment type="subcellular location">
    <subcellularLocation>
        <location evidence="1">Cell envelope</location>
    </subcellularLocation>
</comment>
<dbReference type="PANTHER" id="PTHR42852:SF6">
    <property type="entry name" value="THIOL:DISULFIDE INTERCHANGE PROTEIN DSBE"/>
    <property type="match status" value="1"/>
</dbReference>
<keyword evidence="3" id="KW-0735">Signal-anchor</keyword>
<dbReference type="GO" id="GO:0016209">
    <property type="term" value="F:antioxidant activity"/>
    <property type="evidence" value="ECO:0007669"/>
    <property type="project" value="InterPro"/>
</dbReference>
<evidence type="ECO:0000256" key="5">
    <source>
        <dbReference type="ARBA" id="ARBA00023284"/>
    </source>
</evidence>
<dbReference type="SUPFAM" id="SSF52833">
    <property type="entry name" value="Thioredoxin-like"/>
    <property type="match status" value="1"/>
</dbReference>
<sequence>MSTMSPTGVGSSAGNPPHSKVAYVRRRAVVLAAVTALVAAVCERDAESVLRRGSDSGIGDAPLDGRIALIPEPQRQRSVSMNGDTLDGAELSLSDYRGRALVVNFWASWCLPCRKETPELVASAKALAARDVELIGVVSKDHGKPQAQAFTRRFELPYPSLWDPDGSMMLGIRPRPIGLPTTLVLDRQHRVAAMVSAPITRTTLLDLVTDAVPVLVTPA</sequence>
<keyword evidence="8" id="KW-1185">Reference proteome</keyword>
<dbReference type="PANTHER" id="PTHR42852">
    <property type="entry name" value="THIOL:DISULFIDE INTERCHANGE PROTEIN DSBE"/>
    <property type="match status" value="1"/>
</dbReference>
<accession>A0A927N573</accession>
<keyword evidence="3" id="KW-0812">Transmembrane</keyword>
<dbReference type="InterPro" id="IPR000866">
    <property type="entry name" value="AhpC/TSA"/>
</dbReference>
<evidence type="ECO:0000313" key="7">
    <source>
        <dbReference type="EMBL" id="MBE1609177.1"/>
    </source>
</evidence>
<evidence type="ECO:0000256" key="4">
    <source>
        <dbReference type="ARBA" id="ARBA00023157"/>
    </source>
</evidence>
<dbReference type="InterPro" id="IPR013766">
    <property type="entry name" value="Thioredoxin_domain"/>
</dbReference>
<dbReference type="GO" id="GO:0016853">
    <property type="term" value="F:isomerase activity"/>
    <property type="evidence" value="ECO:0007669"/>
    <property type="project" value="UniProtKB-KW"/>
</dbReference>
<dbReference type="PROSITE" id="PS00194">
    <property type="entry name" value="THIOREDOXIN_1"/>
    <property type="match status" value="1"/>
</dbReference>
<gene>
    <name evidence="7" type="ORF">HEB94_006025</name>
</gene>
<protein>
    <submittedName>
        <fullName evidence="7">Thiol-disulfide isomerase/thioredoxin</fullName>
    </submittedName>
</protein>
<dbReference type="InterPro" id="IPR036249">
    <property type="entry name" value="Thioredoxin-like_sf"/>
</dbReference>
<dbReference type="Pfam" id="PF00578">
    <property type="entry name" value="AhpC-TSA"/>
    <property type="match status" value="1"/>
</dbReference>
<evidence type="ECO:0000256" key="3">
    <source>
        <dbReference type="ARBA" id="ARBA00022968"/>
    </source>
</evidence>
<evidence type="ECO:0000256" key="2">
    <source>
        <dbReference type="ARBA" id="ARBA00022748"/>
    </source>
</evidence>
<dbReference type="GO" id="GO:0016491">
    <property type="term" value="F:oxidoreductase activity"/>
    <property type="evidence" value="ECO:0007669"/>
    <property type="project" value="InterPro"/>
</dbReference>
<keyword evidence="2" id="KW-0201">Cytochrome c-type biogenesis</keyword>
<name>A0A927N573_9ACTN</name>
<keyword evidence="7" id="KW-0413">Isomerase</keyword>
<evidence type="ECO:0000313" key="8">
    <source>
        <dbReference type="Proteomes" id="UP000638648"/>
    </source>
</evidence>
<comment type="caution">
    <text evidence="7">The sequence shown here is derived from an EMBL/GenBank/DDBJ whole genome shotgun (WGS) entry which is preliminary data.</text>
</comment>
<dbReference type="AlphaFoldDB" id="A0A927N573"/>
<feature type="domain" description="Thioredoxin" evidence="6">
    <location>
        <begin position="70"/>
        <end position="213"/>
    </location>
</feature>
<keyword evidence="5" id="KW-0676">Redox-active center</keyword>
<dbReference type="Gene3D" id="3.40.30.10">
    <property type="entry name" value="Glutaredoxin"/>
    <property type="match status" value="1"/>
</dbReference>
<reference evidence="7" key="1">
    <citation type="submission" date="2020-10" db="EMBL/GenBank/DDBJ databases">
        <title>Sequencing the genomes of 1000 actinobacteria strains.</title>
        <authorList>
            <person name="Klenk H.-P."/>
        </authorList>
    </citation>
    <scope>NUCLEOTIDE SEQUENCE</scope>
    <source>
        <strain evidence="7">DSM 45354</strain>
    </source>
</reference>
<proteinExistence type="predicted"/>
<dbReference type="EMBL" id="JADBEM010000001">
    <property type="protein sequence ID" value="MBE1609177.1"/>
    <property type="molecule type" value="Genomic_DNA"/>
</dbReference>